<evidence type="ECO:0000313" key="12">
    <source>
        <dbReference type="EMBL" id="MBB6035196.1"/>
    </source>
</evidence>
<dbReference type="Pfam" id="PF07730">
    <property type="entry name" value="HisKA_3"/>
    <property type="match status" value="1"/>
</dbReference>
<evidence type="ECO:0000256" key="4">
    <source>
        <dbReference type="ARBA" id="ARBA00022679"/>
    </source>
</evidence>
<evidence type="ECO:0000256" key="6">
    <source>
        <dbReference type="ARBA" id="ARBA00022777"/>
    </source>
</evidence>
<sequence>MKITIALLLAAGLALWNGVGLAASGAVWQVLLAIVLGVAAFFLGRRSAGSRDTWVLLAAAVASTPFAFLNAWDWGAGLAFYGVGFVLPWFAGRFRRQQLDLIAAGGERVRALEREQALIAAEARRRERERIAADMHDSLGHELALIALRAGLLELTPGLGPEQRAAAGELRAAAGSATEQLRQTIGLLTDDAEPTLTPADESVGDLVARAASAGLDVGLTTTGSATPSRAADRALHRVVQESLTNAAKHAPGTPVTVRVEHGPDATVVTVHNALSTVVSAVSGGRGLHGLAERVRLTGGTFHAGPADGGFTVTATIPHRETP</sequence>
<feature type="transmembrane region" description="Helical" evidence="9">
    <location>
        <begin position="24"/>
        <end position="42"/>
    </location>
</feature>
<dbReference type="Gene3D" id="3.30.565.10">
    <property type="entry name" value="Histidine kinase-like ATPase, C-terminal domain"/>
    <property type="match status" value="1"/>
</dbReference>
<dbReference type="GO" id="GO:0000155">
    <property type="term" value="F:phosphorelay sensor kinase activity"/>
    <property type="evidence" value="ECO:0007669"/>
    <property type="project" value="InterPro"/>
</dbReference>
<comment type="catalytic activity">
    <reaction evidence="1">
        <text>ATP + protein L-histidine = ADP + protein N-phospho-L-histidine.</text>
        <dbReference type="EC" id="2.7.13.3"/>
    </reaction>
</comment>
<dbReference type="GO" id="GO:0046983">
    <property type="term" value="F:protein dimerization activity"/>
    <property type="evidence" value="ECO:0007669"/>
    <property type="project" value="InterPro"/>
</dbReference>
<evidence type="ECO:0000256" key="9">
    <source>
        <dbReference type="SAM" id="Phobius"/>
    </source>
</evidence>
<keyword evidence="5" id="KW-0547">Nucleotide-binding</keyword>
<keyword evidence="9" id="KW-1133">Transmembrane helix</keyword>
<gene>
    <name evidence="12" type="ORF">HNR73_003053</name>
</gene>
<accession>A0A841FG06</accession>
<dbReference type="InterPro" id="IPR036890">
    <property type="entry name" value="HATPase_C_sf"/>
</dbReference>
<dbReference type="SUPFAM" id="SSF55874">
    <property type="entry name" value="ATPase domain of HSP90 chaperone/DNA topoisomerase II/histidine kinase"/>
    <property type="match status" value="1"/>
</dbReference>
<dbReference type="EMBL" id="JACHGT010000006">
    <property type="protein sequence ID" value="MBB6035196.1"/>
    <property type="molecule type" value="Genomic_DNA"/>
</dbReference>
<evidence type="ECO:0000256" key="7">
    <source>
        <dbReference type="ARBA" id="ARBA00022840"/>
    </source>
</evidence>
<evidence type="ECO:0000256" key="3">
    <source>
        <dbReference type="ARBA" id="ARBA00022553"/>
    </source>
</evidence>
<evidence type="ECO:0000256" key="2">
    <source>
        <dbReference type="ARBA" id="ARBA00012438"/>
    </source>
</evidence>
<evidence type="ECO:0000256" key="5">
    <source>
        <dbReference type="ARBA" id="ARBA00022741"/>
    </source>
</evidence>
<dbReference type="InterPro" id="IPR003594">
    <property type="entry name" value="HATPase_dom"/>
</dbReference>
<evidence type="ECO:0000259" key="11">
    <source>
        <dbReference type="Pfam" id="PF07730"/>
    </source>
</evidence>
<dbReference type="GO" id="GO:0005524">
    <property type="term" value="F:ATP binding"/>
    <property type="evidence" value="ECO:0007669"/>
    <property type="project" value="UniProtKB-KW"/>
</dbReference>
<feature type="domain" description="Histidine kinase/HSP90-like ATPase" evidence="10">
    <location>
        <begin position="233"/>
        <end position="318"/>
    </location>
</feature>
<keyword evidence="8" id="KW-0902">Two-component regulatory system</keyword>
<dbReference type="PANTHER" id="PTHR24421">
    <property type="entry name" value="NITRATE/NITRITE SENSOR PROTEIN NARX-RELATED"/>
    <property type="match status" value="1"/>
</dbReference>
<evidence type="ECO:0000256" key="8">
    <source>
        <dbReference type="ARBA" id="ARBA00023012"/>
    </source>
</evidence>
<dbReference type="EC" id="2.7.13.3" evidence="2"/>
<dbReference type="PANTHER" id="PTHR24421:SF10">
    <property type="entry name" value="NITRATE_NITRITE SENSOR PROTEIN NARQ"/>
    <property type="match status" value="1"/>
</dbReference>
<organism evidence="12 13">
    <name type="scientific">Phytomonospora endophytica</name>
    <dbReference type="NCBI Taxonomy" id="714109"/>
    <lineage>
        <taxon>Bacteria</taxon>
        <taxon>Bacillati</taxon>
        <taxon>Actinomycetota</taxon>
        <taxon>Actinomycetes</taxon>
        <taxon>Micromonosporales</taxon>
        <taxon>Micromonosporaceae</taxon>
        <taxon>Phytomonospora</taxon>
    </lineage>
</organism>
<dbReference type="InterPro" id="IPR011712">
    <property type="entry name" value="Sig_transdc_His_kin_sub3_dim/P"/>
</dbReference>
<keyword evidence="4" id="KW-0808">Transferase</keyword>
<evidence type="ECO:0000313" key="13">
    <source>
        <dbReference type="Proteomes" id="UP000548476"/>
    </source>
</evidence>
<dbReference type="Pfam" id="PF02518">
    <property type="entry name" value="HATPase_c"/>
    <property type="match status" value="1"/>
</dbReference>
<keyword evidence="9" id="KW-0472">Membrane</keyword>
<dbReference type="GO" id="GO:0016020">
    <property type="term" value="C:membrane"/>
    <property type="evidence" value="ECO:0007669"/>
    <property type="project" value="InterPro"/>
</dbReference>
<protein>
    <recommendedName>
        <fullName evidence="2">histidine kinase</fullName>
        <ecNumber evidence="2">2.7.13.3</ecNumber>
    </recommendedName>
</protein>
<proteinExistence type="predicted"/>
<dbReference type="AlphaFoldDB" id="A0A841FG06"/>
<dbReference type="InterPro" id="IPR050482">
    <property type="entry name" value="Sensor_HK_TwoCompSys"/>
</dbReference>
<feature type="transmembrane region" description="Helical" evidence="9">
    <location>
        <begin position="54"/>
        <end position="72"/>
    </location>
</feature>
<dbReference type="CDD" id="cd16917">
    <property type="entry name" value="HATPase_UhpB-NarQ-NarX-like"/>
    <property type="match status" value="1"/>
</dbReference>
<comment type="caution">
    <text evidence="12">The sequence shown here is derived from an EMBL/GenBank/DDBJ whole genome shotgun (WGS) entry which is preliminary data.</text>
</comment>
<feature type="domain" description="Signal transduction histidine kinase subgroup 3 dimerisation and phosphoacceptor" evidence="11">
    <location>
        <begin position="127"/>
        <end position="190"/>
    </location>
</feature>
<dbReference type="Proteomes" id="UP000548476">
    <property type="component" value="Unassembled WGS sequence"/>
</dbReference>
<keyword evidence="9" id="KW-0812">Transmembrane</keyword>
<evidence type="ECO:0000256" key="1">
    <source>
        <dbReference type="ARBA" id="ARBA00000085"/>
    </source>
</evidence>
<keyword evidence="3" id="KW-0597">Phosphoprotein</keyword>
<dbReference type="RefSeq" id="WP_184788056.1">
    <property type="nucleotide sequence ID" value="NZ_BONT01000006.1"/>
</dbReference>
<reference evidence="12 13" key="1">
    <citation type="submission" date="2020-08" db="EMBL/GenBank/DDBJ databases">
        <title>Genomic Encyclopedia of Type Strains, Phase IV (KMG-IV): sequencing the most valuable type-strain genomes for metagenomic binning, comparative biology and taxonomic classification.</title>
        <authorList>
            <person name="Goeker M."/>
        </authorList>
    </citation>
    <scope>NUCLEOTIDE SEQUENCE [LARGE SCALE GENOMIC DNA]</scope>
    <source>
        <strain evidence="12 13">YIM 65646</strain>
    </source>
</reference>
<keyword evidence="7" id="KW-0067">ATP-binding</keyword>
<keyword evidence="6 12" id="KW-0418">Kinase</keyword>
<evidence type="ECO:0000259" key="10">
    <source>
        <dbReference type="Pfam" id="PF02518"/>
    </source>
</evidence>
<keyword evidence="13" id="KW-1185">Reference proteome</keyword>
<dbReference type="Gene3D" id="1.20.5.1930">
    <property type="match status" value="1"/>
</dbReference>
<name>A0A841FG06_9ACTN</name>